<name>A7MVA2_VIBC1</name>
<dbReference type="KEGG" id="vha:VIBHAR_02982"/>
<reference evidence="1 2" key="1">
    <citation type="submission" date="2007-08" db="EMBL/GenBank/DDBJ databases">
        <authorList>
            <consortium name="The Vibrio harveyi Genome Sequencing Project"/>
            <person name="Bassler B."/>
            <person name="Clifton S.W."/>
            <person name="Fulton L."/>
            <person name="Delehaunty K."/>
            <person name="Fronick C."/>
            <person name="Harrison M."/>
            <person name="Markivic C."/>
            <person name="Fulton R."/>
            <person name="Tin-Wollam A.-M."/>
            <person name="Shah N."/>
            <person name="Pepin K."/>
            <person name="Nash W."/>
            <person name="Thiruvilangam P."/>
            <person name="Bhonagiri V."/>
            <person name="Waters C."/>
            <person name="Tu K.C."/>
            <person name="Irgon J."/>
            <person name="Wilson R.K."/>
        </authorList>
    </citation>
    <scope>NUCLEOTIDE SEQUENCE [LARGE SCALE GENOMIC DNA]</scope>
    <source>
        <strain evidence="2">ATCC BAA-1116 / BB120</strain>
    </source>
</reference>
<dbReference type="PATRIC" id="fig|338187.36.peg.2911"/>
<dbReference type="EMBL" id="CP000789">
    <property type="protein sequence ID" value="ABU71933.1"/>
    <property type="molecule type" value="Genomic_DNA"/>
</dbReference>
<organism evidence="1 2">
    <name type="scientific">Vibrio campbellii (strain ATCC BAA-1116)</name>
    <dbReference type="NCBI Taxonomy" id="2902295"/>
    <lineage>
        <taxon>Bacteria</taxon>
        <taxon>Pseudomonadati</taxon>
        <taxon>Pseudomonadota</taxon>
        <taxon>Gammaproteobacteria</taxon>
        <taxon>Vibrionales</taxon>
        <taxon>Vibrionaceae</taxon>
        <taxon>Vibrio</taxon>
    </lineage>
</organism>
<evidence type="ECO:0000313" key="1">
    <source>
        <dbReference type="EMBL" id="ABU71933.1"/>
    </source>
</evidence>
<gene>
    <name evidence="1" type="ordered locus">VIBHAR_02982</name>
</gene>
<dbReference type="Proteomes" id="UP000008152">
    <property type="component" value="Chromosome I"/>
</dbReference>
<sequence>MSTPSDRRTKPLFDFELECFIGQTALLFFALSDTTKPQAGPVALYNSDRMFFIQFGVQRWAFYHHNREEKHLSLSEVLGGLLCSYAKFKSIPLLLARQ</sequence>
<protein>
    <submittedName>
        <fullName evidence="1">Uncharacterized protein</fullName>
    </submittedName>
</protein>
<accession>A7MVA2</accession>
<dbReference type="AlphaFoldDB" id="A7MVA2"/>
<proteinExistence type="predicted"/>
<evidence type="ECO:0000313" key="2">
    <source>
        <dbReference type="Proteomes" id="UP000008152"/>
    </source>
</evidence>